<dbReference type="Proteomes" id="UP000283895">
    <property type="component" value="Unassembled WGS sequence"/>
</dbReference>
<dbReference type="AlphaFoldDB" id="A0A423WST4"/>
<dbReference type="GO" id="GO:0042124">
    <property type="term" value="F:1,3-beta-glucanosyltransferase activity"/>
    <property type="evidence" value="ECO:0007669"/>
    <property type="project" value="TreeGrafter"/>
</dbReference>
<keyword evidence="3 5" id="KW-0732">Signal</keyword>
<dbReference type="Pfam" id="PF03198">
    <property type="entry name" value="Glyco_hydro_72"/>
    <property type="match status" value="1"/>
</dbReference>
<evidence type="ECO:0000313" key="8">
    <source>
        <dbReference type="Proteomes" id="UP000283895"/>
    </source>
</evidence>
<organism evidence="7 8">
    <name type="scientific">Cytospora schulzeri</name>
    <dbReference type="NCBI Taxonomy" id="448051"/>
    <lineage>
        <taxon>Eukaryota</taxon>
        <taxon>Fungi</taxon>
        <taxon>Dikarya</taxon>
        <taxon>Ascomycota</taxon>
        <taxon>Pezizomycotina</taxon>
        <taxon>Sordariomycetes</taxon>
        <taxon>Sordariomycetidae</taxon>
        <taxon>Diaporthales</taxon>
        <taxon>Cytosporaceae</taxon>
        <taxon>Cytospora</taxon>
    </lineage>
</organism>
<feature type="region of interest" description="Disordered" evidence="6">
    <location>
        <begin position="384"/>
        <end position="435"/>
    </location>
</feature>
<dbReference type="GO" id="GO:0005886">
    <property type="term" value="C:plasma membrane"/>
    <property type="evidence" value="ECO:0007669"/>
    <property type="project" value="UniProtKB-SubCell"/>
</dbReference>
<comment type="subcellular location">
    <subcellularLocation>
        <location evidence="1 5">Cell membrane</location>
        <topology evidence="1 5">Lipid-anchor</topology>
        <topology evidence="1 5">GPI-anchor</topology>
    </subcellularLocation>
</comment>
<comment type="similarity">
    <text evidence="2 5">Belongs to the glycosyl hydrolase 72 family.</text>
</comment>
<keyword evidence="8" id="KW-1185">Reference proteome</keyword>
<dbReference type="EC" id="2.4.1.-" evidence="5"/>
<dbReference type="InterPro" id="IPR017853">
    <property type="entry name" value="GH"/>
</dbReference>
<keyword evidence="5" id="KW-0472">Membrane</keyword>
<feature type="compositionally biased region" description="Low complexity" evidence="6">
    <location>
        <begin position="384"/>
        <end position="433"/>
    </location>
</feature>
<proteinExistence type="inferred from homology"/>
<dbReference type="GO" id="GO:0098552">
    <property type="term" value="C:side of membrane"/>
    <property type="evidence" value="ECO:0007669"/>
    <property type="project" value="UniProtKB-KW"/>
</dbReference>
<evidence type="ECO:0000313" key="7">
    <source>
        <dbReference type="EMBL" id="ROW06596.1"/>
    </source>
</evidence>
<evidence type="ECO:0000256" key="1">
    <source>
        <dbReference type="ARBA" id="ARBA00004609"/>
    </source>
</evidence>
<dbReference type="Gene3D" id="3.20.20.80">
    <property type="entry name" value="Glycosidases"/>
    <property type="match status" value="1"/>
</dbReference>
<evidence type="ECO:0000256" key="5">
    <source>
        <dbReference type="RuleBase" id="RU361209"/>
    </source>
</evidence>
<feature type="signal peptide" evidence="5">
    <location>
        <begin position="1"/>
        <end position="17"/>
    </location>
</feature>
<accession>A0A423WST4</accession>
<keyword evidence="4" id="KW-0325">Glycoprotein</keyword>
<keyword evidence="5" id="KW-0808">Transferase</keyword>
<evidence type="ECO:0000256" key="4">
    <source>
        <dbReference type="ARBA" id="ARBA00023180"/>
    </source>
</evidence>
<keyword evidence="5" id="KW-0336">GPI-anchor</keyword>
<keyword evidence="5" id="KW-0449">Lipoprotein</keyword>
<dbReference type="PANTHER" id="PTHR31468">
    <property type="entry name" value="1,3-BETA-GLUCANOSYLTRANSFERASE GAS1"/>
    <property type="match status" value="1"/>
</dbReference>
<evidence type="ECO:0000256" key="6">
    <source>
        <dbReference type="SAM" id="MobiDB-lite"/>
    </source>
</evidence>
<dbReference type="SUPFAM" id="SSF51445">
    <property type="entry name" value="(Trans)glycosidases"/>
    <property type="match status" value="1"/>
</dbReference>
<dbReference type="PANTHER" id="PTHR31468:SF8">
    <property type="entry name" value="1,3-BETA-GLUCANOSYLTRANSFERASE GAS2"/>
    <property type="match status" value="1"/>
</dbReference>
<comment type="function">
    <text evidence="5">Splits internally a 1,3-beta-glucan molecule and transfers the newly generated reducing end (the donor) to the non-reducing end of another 1,3-beta-glucan molecule (the acceptor) forming a 1,3-beta linkage, resulting in the elongation of 1,3-beta-glucan chains in the cell wall.</text>
</comment>
<evidence type="ECO:0000256" key="3">
    <source>
        <dbReference type="ARBA" id="ARBA00022729"/>
    </source>
</evidence>
<sequence length="453" mass="47696">MKSSLVLGLPLVGAAQAISTISAYGNNSTNALKTEFFLKGIAYQLTSDDPLIDSEQCGRDATLMKELGANSIRVYHVDSSADHSACMSIFADAGIYLLVDLDTFSTYILPATPAWNQSQYDGFAAVMDEFQKYDNTLGFFVGNEVIAQASQSLAAPYIKAAVRDMKAYRDKKGYREIPVGYSAADIAELRPMLQDYLTCGDEPADNVDFFSLNSYEWCGNDATYMTSGYSNLEAGAKDFPVPIFFSETGCNTVPPRTFSDQAAIFGDEMVNDWSGSIIYEWIEETNNYGIISYGPAADPTAVGSNIVAGYTRAGTPTPVTPDFANLKSQWATLNPTGIMKSDMDTATLSTRACPTSSTGAGAWLVNGNVQLPTVGQTLEGTTYATSVPSKSGSSSGTASTAGTDGTAATATGTGASASASSTSGSKSPASPSSQVTKMTAGLLGVMMVFTLLL</sequence>
<protein>
    <recommendedName>
        <fullName evidence="5">1,3-beta-glucanosyltransferase</fullName>
        <ecNumber evidence="5">2.4.1.-</ecNumber>
    </recommendedName>
</protein>
<evidence type="ECO:0000256" key="2">
    <source>
        <dbReference type="ARBA" id="ARBA00007528"/>
    </source>
</evidence>
<dbReference type="GO" id="GO:0071970">
    <property type="term" value="P:fungal-type cell wall (1-&gt;3)-beta-D-glucan biosynthetic process"/>
    <property type="evidence" value="ECO:0007669"/>
    <property type="project" value="TreeGrafter"/>
</dbReference>
<feature type="chain" id="PRO_5018821019" description="1,3-beta-glucanosyltransferase" evidence="5">
    <location>
        <begin position="18"/>
        <end position="453"/>
    </location>
</feature>
<dbReference type="EMBL" id="LKEA01000010">
    <property type="protein sequence ID" value="ROW06596.1"/>
    <property type="molecule type" value="Genomic_DNA"/>
</dbReference>
<reference evidence="7 8" key="1">
    <citation type="submission" date="2015-09" db="EMBL/GenBank/DDBJ databases">
        <title>Host preference determinants of Valsa canker pathogens revealed by comparative genomics.</title>
        <authorList>
            <person name="Yin Z."/>
            <person name="Huang L."/>
        </authorList>
    </citation>
    <scope>NUCLEOTIDE SEQUENCE [LARGE SCALE GENOMIC DNA]</scope>
    <source>
        <strain evidence="7 8">03-1</strain>
    </source>
</reference>
<name>A0A423WST4_9PEZI</name>
<dbReference type="InterPro" id="IPR004886">
    <property type="entry name" value="Glucanosyltransferase"/>
</dbReference>
<dbReference type="OrthoDB" id="421038at2759"/>
<dbReference type="GO" id="GO:0031505">
    <property type="term" value="P:fungal-type cell wall organization"/>
    <property type="evidence" value="ECO:0007669"/>
    <property type="project" value="TreeGrafter"/>
</dbReference>
<comment type="caution">
    <text evidence="7">The sequence shown here is derived from an EMBL/GenBank/DDBJ whole genome shotgun (WGS) entry which is preliminary data.</text>
</comment>
<gene>
    <name evidence="7" type="ORF">VMCG_04390</name>
</gene>